<evidence type="ECO:0000256" key="2">
    <source>
        <dbReference type="SAM" id="MobiDB-lite"/>
    </source>
</evidence>
<feature type="region of interest" description="Disordered" evidence="2">
    <location>
        <begin position="32"/>
        <end position="107"/>
    </location>
</feature>
<feature type="compositionally biased region" description="Polar residues" evidence="2">
    <location>
        <begin position="430"/>
        <end position="453"/>
    </location>
</feature>
<feature type="compositionally biased region" description="Basic and acidic residues" evidence="2">
    <location>
        <begin position="32"/>
        <end position="45"/>
    </location>
</feature>
<feature type="compositionally biased region" description="Gly residues" evidence="2">
    <location>
        <begin position="95"/>
        <end position="104"/>
    </location>
</feature>
<dbReference type="AlphaFoldDB" id="A0A7S4V584"/>
<reference evidence="3" key="1">
    <citation type="submission" date="2021-01" db="EMBL/GenBank/DDBJ databases">
        <authorList>
            <person name="Corre E."/>
            <person name="Pelletier E."/>
            <person name="Niang G."/>
            <person name="Scheremetjew M."/>
            <person name="Finn R."/>
            <person name="Kale V."/>
            <person name="Holt S."/>
            <person name="Cochrane G."/>
            <person name="Meng A."/>
            <person name="Brown T."/>
            <person name="Cohen L."/>
        </authorList>
    </citation>
    <scope>NUCLEOTIDE SEQUENCE</scope>
    <source>
        <strain evidence="3">CCMP3105</strain>
    </source>
</reference>
<accession>A0A7S4V584</accession>
<protein>
    <submittedName>
        <fullName evidence="3">Uncharacterized protein</fullName>
    </submittedName>
</protein>
<evidence type="ECO:0000313" key="3">
    <source>
        <dbReference type="EMBL" id="CAE4608509.1"/>
    </source>
</evidence>
<name>A0A7S4V584_9DINO</name>
<sequence>MDVNRRQDEDALLDSSARPFAACFSSEVLIEQHRREERREHEAENQQRQQQQEQQQPPDGEDCRALPPEDDDEELHFLAPRTPPASWPLPAAGVATGGGGGTGGAAQAPELAVGRATWPASGRRSSVPAPASAWWSHAPAAAERAPRALRGWGAAAEARSPVPATARPSVVAAPGRQVRVAYCRQEPLPQQPADREGEGELLEAQLALQETELRRWRNALAARGQEAAGLSHRLEEVDREATAETLRLASELASLRARLRAGESGLRQVVARREAERERCAELVAAKERKVWALKEKARALHEKHQHLAIASARDGGALGARQRLLEERQRRVATLRAQASKLEATRERLDGDLQSALTFMFRKLMKSAGPKARDLDRAAEHYSGILCEWVGLSEPGRELLDGCATRALRGGRSRPPSSKASLAWGEDSITASPSSVPATPMTETCGEQTDTTDGLSVSVRCAPLAKCRARWDRCAASGGVKAARGSELVI</sequence>
<feature type="compositionally biased region" description="Low complexity" evidence="2">
    <location>
        <begin position="46"/>
        <end position="56"/>
    </location>
</feature>
<keyword evidence="1" id="KW-0175">Coiled coil</keyword>
<feature type="coiled-coil region" evidence="1">
    <location>
        <begin position="326"/>
        <end position="353"/>
    </location>
</feature>
<organism evidence="3">
    <name type="scientific">Alexandrium monilatum</name>
    <dbReference type="NCBI Taxonomy" id="311494"/>
    <lineage>
        <taxon>Eukaryota</taxon>
        <taxon>Sar</taxon>
        <taxon>Alveolata</taxon>
        <taxon>Dinophyceae</taxon>
        <taxon>Gonyaulacales</taxon>
        <taxon>Pyrocystaceae</taxon>
        <taxon>Alexandrium</taxon>
    </lineage>
</organism>
<evidence type="ECO:0000256" key="1">
    <source>
        <dbReference type="SAM" id="Coils"/>
    </source>
</evidence>
<dbReference type="EMBL" id="HBNR01046817">
    <property type="protein sequence ID" value="CAE4608509.1"/>
    <property type="molecule type" value="Transcribed_RNA"/>
</dbReference>
<gene>
    <name evidence="3" type="ORF">AMON00008_LOCUS32602</name>
</gene>
<proteinExistence type="predicted"/>
<feature type="region of interest" description="Disordered" evidence="2">
    <location>
        <begin position="427"/>
        <end position="453"/>
    </location>
</feature>